<protein>
    <submittedName>
        <fullName evidence="2">GNAT family N-acetyltransferase</fullName>
    </submittedName>
</protein>
<dbReference type="Pfam" id="PF00583">
    <property type="entry name" value="Acetyltransf_1"/>
    <property type="match status" value="1"/>
</dbReference>
<name>A0A544TW88_9BACI</name>
<dbReference type="GO" id="GO:0016747">
    <property type="term" value="F:acyltransferase activity, transferring groups other than amino-acyl groups"/>
    <property type="evidence" value="ECO:0007669"/>
    <property type="project" value="InterPro"/>
</dbReference>
<evidence type="ECO:0000313" key="2">
    <source>
        <dbReference type="EMBL" id="TQR21694.1"/>
    </source>
</evidence>
<dbReference type="InterPro" id="IPR000182">
    <property type="entry name" value="GNAT_dom"/>
</dbReference>
<feature type="domain" description="N-acetyltransferase" evidence="1">
    <location>
        <begin position="127"/>
        <end position="262"/>
    </location>
</feature>
<proteinExistence type="predicted"/>
<dbReference type="OrthoDB" id="2350893at2"/>
<gene>
    <name evidence="2" type="ORF">FG384_01690</name>
</gene>
<keyword evidence="3" id="KW-1185">Reference proteome</keyword>
<evidence type="ECO:0000313" key="3">
    <source>
        <dbReference type="Proteomes" id="UP000316626"/>
    </source>
</evidence>
<comment type="caution">
    <text evidence="2">The sequence shown here is derived from an EMBL/GenBank/DDBJ whole genome shotgun (WGS) entry which is preliminary data.</text>
</comment>
<dbReference type="Proteomes" id="UP000316626">
    <property type="component" value="Unassembled WGS sequence"/>
</dbReference>
<dbReference type="SUPFAM" id="SSF55729">
    <property type="entry name" value="Acyl-CoA N-acyltransferases (Nat)"/>
    <property type="match status" value="1"/>
</dbReference>
<evidence type="ECO:0000259" key="1">
    <source>
        <dbReference type="PROSITE" id="PS51186"/>
    </source>
</evidence>
<reference evidence="2 3" key="1">
    <citation type="submission" date="2019-06" db="EMBL/GenBank/DDBJ databases">
        <title>Psychrobacillus vulpis sp. nov., a new species isolated from feces of a red fox that inhabits in The Tablas de Daimiel Natural Park, Albacete, Spain.</title>
        <authorList>
            <person name="Rodriguez M."/>
            <person name="Reina J.C."/>
            <person name="Bejar V."/>
            <person name="Llamas I."/>
        </authorList>
    </citation>
    <scope>NUCLEOTIDE SEQUENCE [LARGE SCALE GENOMIC DNA]</scope>
    <source>
        <strain evidence="2 3">Z8</strain>
    </source>
</reference>
<dbReference type="AlphaFoldDB" id="A0A544TW88"/>
<dbReference type="InterPro" id="IPR016181">
    <property type="entry name" value="Acyl_CoA_acyltransferase"/>
</dbReference>
<sequence>MDLSIIEQAEIQSLSSRLSAIQSIKDNPMGVHQLVRGTTHAFAVKNIPGPAFNTVRGLNENDIPYIEDIFNFYQESSINFRIEVTPLNSSERLFRALTDKGFYQSGFHASFFGKALEIKELGNKPDIEVRSLKEDEFDTFASIYVKAFGLPSFIQSGIRQNNEILFDVPEWEFFVAYVKDVPVGIAVLFVKDEIATLAAAATLPEYRRIGVQSVLLHKRIQAAIEKGAKFIASEAAFGSASHRNMERAGLKLAYTKALWNRL</sequence>
<dbReference type="Gene3D" id="3.40.630.30">
    <property type="match status" value="1"/>
</dbReference>
<accession>A0A544TW88</accession>
<dbReference type="RefSeq" id="WP_142640819.1">
    <property type="nucleotide sequence ID" value="NZ_VDGI01000001.1"/>
</dbReference>
<keyword evidence="2" id="KW-0808">Transferase</keyword>
<organism evidence="2 3">
    <name type="scientific">Psychrobacillus vulpis</name>
    <dbReference type="NCBI Taxonomy" id="2325572"/>
    <lineage>
        <taxon>Bacteria</taxon>
        <taxon>Bacillati</taxon>
        <taxon>Bacillota</taxon>
        <taxon>Bacilli</taxon>
        <taxon>Bacillales</taxon>
        <taxon>Bacillaceae</taxon>
        <taxon>Psychrobacillus</taxon>
    </lineage>
</organism>
<dbReference type="EMBL" id="VDGI01000001">
    <property type="protein sequence ID" value="TQR21694.1"/>
    <property type="molecule type" value="Genomic_DNA"/>
</dbReference>
<dbReference type="PROSITE" id="PS51186">
    <property type="entry name" value="GNAT"/>
    <property type="match status" value="1"/>
</dbReference>